<evidence type="ECO:0000313" key="1">
    <source>
        <dbReference type="EMBL" id="KVH98906.1"/>
    </source>
</evidence>
<accession>A0A118JYN7</accession>
<comment type="caution">
    <text evidence="1">The sequence shown here is derived from an EMBL/GenBank/DDBJ whole genome shotgun (WGS) entry which is preliminary data.</text>
</comment>
<dbReference type="EMBL" id="LEKV01003641">
    <property type="protein sequence ID" value="KVH98906.1"/>
    <property type="molecule type" value="Genomic_DNA"/>
</dbReference>
<protein>
    <submittedName>
        <fullName evidence="1">Uncharacterized protein</fullName>
    </submittedName>
</protein>
<keyword evidence="2" id="KW-1185">Reference proteome</keyword>
<dbReference type="Gramene" id="KVH98906">
    <property type="protein sequence ID" value="KVH98906"/>
    <property type="gene ID" value="Ccrd_022825"/>
</dbReference>
<organism evidence="1 2">
    <name type="scientific">Cynara cardunculus var. scolymus</name>
    <name type="common">Globe artichoke</name>
    <name type="synonym">Cynara scolymus</name>
    <dbReference type="NCBI Taxonomy" id="59895"/>
    <lineage>
        <taxon>Eukaryota</taxon>
        <taxon>Viridiplantae</taxon>
        <taxon>Streptophyta</taxon>
        <taxon>Embryophyta</taxon>
        <taxon>Tracheophyta</taxon>
        <taxon>Spermatophyta</taxon>
        <taxon>Magnoliopsida</taxon>
        <taxon>eudicotyledons</taxon>
        <taxon>Gunneridae</taxon>
        <taxon>Pentapetalae</taxon>
        <taxon>asterids</taxon>
        <taxon>campanulids</taxon>
        <taxon>Asterales</taxon>
        <taxon>Asteraceae</taxon>
        <taxon>Carduoideae</taxon>
        <taxon>Cardueae</taxon>
        <taxon>Carduinae</taxon>
        <taxon>Cynara</taxon>
    </lineage>
</organism>
<proteinExistence type="predicted"/>
<dbReference type="AlphaFoldDB" id="A0A118JYN7"/>
<dbReference type="Proteomes" id="UP000243975">
    <property type="component" value="Unassembled WGS sequence"/>
</dbReference>
<feature type="non-terminal residue" evidence="1">
    <location>
        <position position="1"/>
    </location>
</feature>
<gene>
    <name evidence="1" type="ORF">Ccrd_022825</name>
</gene>
<reference evidence="1 2" key="1">
    <citation type="journal article" date="2016" name="Sci. Rep.">
        <title>The genome sequence of the outbreeding globe artichoke constructed de novo incorporating a phase-aware low-pass sequencing strategy of F1 progeny.</title>
        <authorList>
            <person name="Scaglione D."/>
            <person name="Reyes-Chin-Wo S."/>
            <person name="Acquadro A."/>
            <person name="Froenicke L."/>
            <person name="Portis E."/>
            <person name="Beitel C."/>
            <person name="Tirone M."/>
            <person name="Mauro R."/>
            <person name="Lo Monaco A."/>
            <person name="Mauromicale G."/>
            <person name="Faccioli P."/>
            <person name="Cattivelli L."/>
            <person name="Rieseberg L."/>
            <person name="Michelmore R."/>
            <person name="Lanteri S."/>
        </authorList>
    </citation>
    <scope>NUCLEOTIDE SEQUENCE [LARGE SCALE GENOMIC DNA]</scope>
    <source>
        <strain evidence="1">2C</strain>
    </source>
</reference>
<evidence type="ECO:0000313" key="2">
    <source>
        <dbReference type="Proteomes" id="UP000243975"/>
    </source>
</evidence>
<sequence length="92" mass="10380">TLAVDDNYSDLINRSWRNEHAVATEILRLDSAFVLRSREHILLKSLWIHTLPHKLKVPEPEDNDLSINYTSKRNDMVQAEDAAVVVGGGGGW</sequence>
<name>A0A118JYN7_CYNCS</name>